<evidence type="ECO:0000256" key="2">
    <source>
        <dbReference type="ARBA" id="ARBA00004173"/>
    </source>
</evidence>
<dbReference type="SUPFAM" id="SSF52540">
    <property type="entry name" value="P-loop containing nucleoside triphosphate hydrolases"/>
    <property type="match status" value="1"/>
</dbReference>
<dbReference type="InterPro" id="IPR027417">
    <property type="entry name" value="P-loop_NTPase"/>
</dbReference>
<evidence type="ECO:0000313" key="17">
    <source>
        <dbReference type="Proteomes" id="UP000828390"/>
    </source>
</evidence>
<keyword evidence="9" id="KW-0862">Zinc</keyword>
<gene>
    <name evidence="16" type="ORF">DPMN_173255</name>
</gene>
<evidence type="ECO:0000256" key="8">
    <source>
        <dbReference type="ARBA" id="ARBA00022801"/>
    </source>
</evidence>
<keyword evidence="8" id="KW-0378">Hydrolase</keyword>
<evidence type="ECO:0000256" key="13">
    <source>
        <dbReference type="SAM" id="MobiDB-lite"/>
    </source>
</evidence>
<dbReference type="InterPro" id="IPR003960">
    <property type="entry name" value="ATPase_AAA_CS"/>
</dbReference>
<dbReference type="AlphaFoldDB" id="A0A9D4E3W5"/>
<dbReference type="InterPro" id="IPR037219">
    <property type="entry name" value="Peptidase_M41-like"/>
</dbReference>
<dbReference type="InterPro" id="IPR041569">
    <property type="entry name" value="AAA_lid_3"/>
</dbReference>
<evidence type="ECO:0000313" key="16">
    <source>
        <dbReference type="EMBL" id="KAH3771926.1"/>
    </source>
</evidence>
<proteinExistence type="inferred from homology"/>
<dbReference type="GO" id="GO:0034982">
    <property type="term" value="P:mitochondrial protein processing"/>
    <property type="evidence" value="ECO:0007669"/>
    <property type="project" value="TreeGrafter"/>
</dbReference>
<reference evidence="16" key="1">
    <citation type="journal article" date="2019" name="bioRxiv">
        <title>The Genome of the Zebra Mussel, Dreissena polymorpha: A Resource for Invasive Species Research.</title>
        <authorList>
            <person name="McCartney M.A."/>
            <person name="Auch B."/>
            <person name="Kono T."/>
            <person name="Mallez S."/>
            <person name="Zhang Y."/>
            <person name="Obille A."/>
            <person name="Becker A."/>
            <person name="Abrahante J.E."/>
            <person name="Garbe J."/>
            <person name="Badalamenti J.P."/>
            <person name="Herman A."/>
            <person name="Mangelson H."/>
            <person name="Liachko I."/>
            <person name="Sullivan S."/>
            <person name="Sone E.D."/>
            <person name="Koren S."/>
            <person name="Silverstein K.A.T."/>
            <person name="Beckman K.B."/>
            <person name="Gohl D.M."/>
        </authorList>
    </citation>
    <scope>NUCLEOTIDE SEQUENCE</scope>
    <source>
        <strain evidence="16">Duluth1</strain>
        <tissue evidence="16">Whole animal</tissue>
    </source>
</reference>
<feature type="transmembrane region" description="Helical" evidence="14">
    <location>
        <begin position="92"/>
        <end position="113"/>
    </location>
</feature>
<evidence type="ECO:0000256" key="5">
    <source>
        <dbReference type="ARBA" id="ARBA00022670"/>
    </source>
</evidence>
<dbReference type="PANTHER" id="PTHR43655">
    <property type="entry name" value="ATP-DEPENDENT PROTEASE"/>
    <property type="match status" value="1"/>
</dbReference>
<dbReference type="GO" id="GO:0005745">
    <property type="term" value="C:m-AAA complex"/>
    <property type="evidence" value="ECO:0007669"/>
    <property type="project" value="TreeGrafter"/>
</dbReference>
<dbReference type="InterPro" id="IPR003593">
    <property type="entry name" value="AAA+_ATPase"/>
</dbReference>
<evidence type="ECO:0000256" key="4">
    <source>
        <dbReference type="ARBA" id="ARBA00010550"/>
    </source>
</evidence>
<feature type="region of interest" description="Disordered" evidence="13">
    <location>
        <begin position="759"/>
        <end position="788"/>
    </location>
</feature>
<comment type="caution">
    <text evidence="16">The sequence shown here is derived from an EMBL/GenBank/DDBJ whole genome shotgun (WGS) entry which is preliminary data.</text>
</comment>
<evidence type="ECO:0000256" key="10">
    <source>
        <dbReference type="ARBA" id="ARBA00022840"/>
    </source>
</evidence>
<dbReference type="Gene3D" id="1.10.8.60">
    <property type="match status" value="1"/>
</dbReference>
<dbReference type="Gene3D" id="3.40.50.300">
    <property type="entry name" value="P-loop containing nucleotide triphosphate hydrolases"/>
    <property type="match status" value="1"/>
</dbReference>
<dbReference type="EMBL" id="JAIWYP010000009">
    <property type="protein sequence ID" value="KAH3771926.1"/>
    <property type="molecule type" value="Genomic_DNA"/>
</dbReference>
<dbReference type="PANTHER" id="PTHR43655:SF38">
    <property type="entry name" value="ATP-DEPENDENT ZINC METALLOPROTEASE YME1L"/>
    <property type="match status" value="1"/>
</dbReference>
<keyword evidence="5" id="KW-0645">Protease</keyword>
<feature type="transmembrane region" description="Helical" evidence="14">
    <location>
        <begin position="206"/>
        <end position="226"/>
    </location>
</feature>
<keyword evidence="17" id="KW-1185">Reference proteome</keyword>
<comment type="cofactor">
    <cofactor evidence="1">
        <name>Zn(2+)</name>
        <dbReference type="ChEBI" id="CHEBI:29105"/>
    </cofactor>
</comment>
<sequence>MSFQHLYAPIHVTKLIKSHQIRNIILRQLKKDFHHVGIPPGCRYHSTILRQLMSIQRQSPKVLKRCFHRTCLKYNQNNRNPRTGGPPFDRTLILLGLTMLIYNVLVDFVVPLFSKYSEISFQQFIDNYLKKGKVQGITVIPAGPKKDYWNVFFKMDEQDQFQSSSEFFVVENLSNFEKKITQAQLEMNVTPDRHVAIMYESNRTGAFTYFLMFMLFGLMLLGVRSFSRFSRNIDSMVDKQPAKMVTEDTGVKFKDVAGCEEAKIEIMEFVNFLKNPQQYVELGAKIPKGALLNGPPGTGKTLLAKATAGEAGVPFIAASGSEFLEIFVGVGPDRVRKMFKTARENAPCIVFIDEIDAIGTKRAGSNSIDDERSNTLNQLLVEMDGFESERGVIVMAATNRLNILDKALLRPGRFDRQIYVGSPDIKGRTSIFKVHLKKLKTALDKDEIAKKMATLTPGFSGAEIMNVCNEAALIAVRHSKTMVEMEHFDQAIERVVAGMEKRTRVLIPSEKRKIAFHEAGKTVTAWFSEHASPILKISLIPRGDKLSFSMSLPKEKYLQTQEQLIDMMCCSLGGVVAEEMEFGHFSSRAEKELKRVTELAYAQVRYWYTEFGHFSTRAEKGLKWVTELAYAQVKYWYTEFGHFSRRAEKELKQVTELAYAQVTQYGMSPLVGHLSFQDQESVVKPYSQDFAELIDSEVKKIIDFAYSKTKELLNKHKTDVEKVANTLLEKEKLDKVGLEELLGPRPFEELTKYEDIVEGTGSQEENTQLPSSLGGWNKTVGASADNHS</sequence>
<evidence type="ECO:0000256" key="6">
    <source>
        <dbReference type="ARBA" id="ARBA00022723"/>
    </source>
</evidence>
<dbReference type="SMART" id="SM00382">
    <property type="entry name" value="AAA"/>
    <property type="match status" value="1"/>
</dbReference>
<dbReference type="PROSITE" id="PS00674">
    <property type="entry name" value="AAA"/>
    <property type="match status" value="1"/>
</dbReference>
<keyword evidence="14" id="KW-0472">Membrane</keyword>
<evidence type="ECO:0000256" key="12">
    <source>
        <dbReference type="ARBA" id="ARBA00023128"/>
    </source>
</evidence>
<dbReference type="Pfam" id="PF01434">
    <property type="entry name" value="Peptidase_M41"/>
    <property type="match status" value="2"/>
</dbReference>
<keyword evidence="12" id="KW-0496">Mitochondrion</keyword>
<dbReference type="InterPro" id="IPR050928">
    <property type="entry name" value="ATP-dep_Zn_Metalloprotease"/>
</dbReference>
<dbReference type="CDD" id="cd19501">
    <property type="entry name" value="RecA-like_FtsH"/>
    <property type="match status" value="1"/>
</dbReference>
<dbReference type="GO" id="GO:0016887">
    <property type="term" value="F:ATP hydrolysis activity"/>
    <property type="evidence" value="ECO:0007669"/>
    <property type="project" value="InterPro"/>
</dbReference>
<dbReference type="InterPro" id="IPR011546">
    <property type="entry name" value="Pept_M41_FtsH_extracell"/>
</dbReference>
<evidence type="ECO:0000259" key="15">
    <source>
        <dbReference type="SMART" id="SM00382"/>
    </source>
</evidence>
<dbReference type="InterPro" id="IPR003959">
    <property type="entry name" value="ATPase_AAA_core"/>
</dbReference>
<evidence type="ECO:0000256" key="1">
    <source>
        <dbReference type="ARBA" id="ARBA00001947"/>
    </source>
</evidence>
<name>A0A9D4E3W5_DREPO</name>
<dbReference type="Proteomes" id="UP000828390">
    <property type="component" value="Unassembled WGS sequence"/>
</dbReference>
<keyword evidence="11" id="KW-0482">Metalloprotease</keyword>
<keyword evidence="10" id="KW-0067">ATP-binding</keyword>
<dbReference type="Pfam" id="PF00004">
    <property type="entry name" value="AAA"/>
    <property type="match status" value="1"/>
</dbReference>
<dbReference type="FunFam" id="1.10.8.60:FF:000019">
    <property type="entry name" value="AFG3-like AAA ATPase 2"/>
    <property type="match status" value="1"/>
</dbReference>
<keyword evidence="14" id="KW-1133">Transmembrane helix</keyword>
<keyword evidence="14" id="KW-0812">Transmembrane</keyword>
<dbReference type="Pfam" id="PF06480">
    <property type="entry name" value="FtsH_ext"/>
    <property type="match status" value="1"/>
</dbReference>
<reference evidence="16" key="2">
    <citation type="submission" date="2020-11" db="EMBL/GenBank/DDBJ databases">
        <authorList>
            <person name="McCartney M.A."/>
            <person name="Auch B."/>
            <person name="Kono T."/>
            <person name="Mallez S."/>
            <person name="Becker A."/>
            <person name="Gohl D.M."/>
            <person name="Silverstein K.A.T."/>
            <person name="Koren S."/>
            <person name="Bechman K.B."/>
            <person name="Herman A."/>
            <person name="Abrahante J.E."/>
            <person name="Garbe J."/>
        </authorList>
    </citation>
    <scope>NUCLEOTIDE SEQUENCE</scope>
    <source>
        <strain evidence="16">Duluth1</strain>
        <tissue evidence="16">Whole animal</tissue>
    </source>
</reference>
<feature type="domain" description="AAA+ ATPase" evidence="15">
    <location>
        <begin position="286"/>
        <end position="424"/>
    </location>
</feature>
<dbReference type="FunFam" id="3.40.50.300:FF:000001">
    <property type="entry name" value="ATP-dependent zinc metalloprotease FtsH"/>
    <property type="match status" value="1"/>
</dbReference>
<dbReference type="GO" id="GO:0005524">
    <property type="term" value="F:ATP binding"/>
    <property type="evidence" value="ECO:0007669"/>
    <property type="project" value="UniProtKB-KW"/>
</dbReference>
<comment type="similarity">
    <text evidence="3">In the C-terminal section; belongs to the peptidase M41 family.</text>
</comment>
<dbReference type="SUPFAM" id="SSF140990">
    <property type="entry name" value="FtsH protease domain-like"/>
    <property type="match status" value="2"/>
</dbReference>
<comment type="similarity">
    <text evidence="4">In the N-terminal section; belongs to the AAA ATPase family.</text>
</comment>
<evidence type="ECO:0000256" key="9">
    <source>
        <dbReference type="ARBA" id="ARBA00022833"/>
    </source>
</evidence>
<evidence type="ECO:0000256" key="11">
    <source>
        <dbReference type="ARBA" id="ARBA00023049"/>
    </source>
</evidence>
<comment type="subcellular location">
    <subcellularLocation>
        <location evidence="2">Mitochondrion</location>
    </subcellularLocation>
</comment>
<dbReference type="Pfam" id="PF17862">
    <property type="entry name" value="AAA_lid_3"/>
    <property type="match status" value="1"/>
</dbReference>
<organism evidence="16 17">
    <name type="scientific">Dreissena polymorpha</name>
    <name type="common">Zebra mussel</name>
    <name type="synonym">Mytilus polymorpha</name>
    <dbReference type="NCBI Taxonomy" id="45954"/>
    <lineage>
        <taxon>Eukaryota</taxon>
        <taxon>Metazoa</taxon>
        <taxon>Spiralia</taxon>
        <taxon>Lophotrochozoa</taxon>
        <taxon>Mollusca</taxon>
        <taxon>Bivalvia</taxon>
        <taxon>Autobranchia</taxon>
        <taxon>Heteroconchia</taxon>
        <taxon>Euheterodonta</taxon>
        <taxon>Imparidentia</taxon>
        <taxon>Neoheterodontei</taxon>
        <taxon>Myida</taxon>
        <taxon>Dreissenoidea</taxon>
        <taxon>Dreissenidae</taxon>
        <taxon>Dreissena</taxon>
    </lineage>
</organism>
<protein>
    <recommendedName>
        <fullName evidence="15">AAA+ ATPase domain-containing protein</fullName>
    </recommendedName>
</protein>
<evidence type="ECO:0000256" key="7">
    <source>
        <dbReference type="ARBA" id="ARBA00022741"/>
    </source>
</evidence>
<keyword evidence="6" id="KW-0479">Metal-binding</keyword>
<dbReference type="GO" id="GO:0008270">
    <property type="term" value="F:zinc ion binding"/>
    <property type="evidence" value="ECO:0007669"/>
    <property type="project" value="InterPro"/>
</dbReference>
<accession>A0A9D4E3W5</accession>
<dbReference type="InterPro" id="IPR000642">
    <property type="entry name" value="Peptidase_M41"/>
</dbReference>
<dbReference type="Gene3D" id="1.20.58.760">
    <property type="entry name" value="Peptidase M41"/>
    <property type="match status" value="2"/>
</dbReference>
<dbReference type="GO" id="GO:0004222">
    <property type="term" value="F:metalloendopeptidase activity"/>
    <property type="evidence" value="ECO:0007669"/>
    <property type="project" value="InterPro"/>
</dbReference>
<keyword evidence="7" id="KW-0547">Nucleotide-binding</keyword>
<evidence type="ECO:0000256" key="3">
    <source>
        <dbReference type="ARBA" id="ARBA00010044"/>
    </source>
</evidence>
<feature type="compositionally biased region" description="Polar residues" evidence="13">
    <location>
        <begin position="760"/>
        <end position="771"/>
    </location>
</feature>
<dbReference type="Gene3D" id="3.40.1690.20">
    <property type="match status" value="1"/>
</dbReference>
<dbReference type="GO" id="GO:0004176">
    <property type="term" value="F:ATP-dependent peptidase activity"/>
    <property type="evidence" value="ECO:0007669"/>
    <property type="project" value="InterPro"/>
</dbReference>
<evidence type="ECO:0000256" key="14">
    <source>
        <dbReference type="SAM" id="Phobius"/>
    </source>
</evidence>